<gene>
    <name evidence="2" type="ORF">CCHL1392_LOCUS934</name>
</gene>
<sequence length="317" mass="35106">MLGLRRQPLGCSSRTAASTVLRIKPFTSVTPSRRPALSVQALFNKGGKDAGGNKEDAARKAIQDSFNPKKFGNFFGDQASKNQKPETPAPGGGSGSGSGAFGGMFGGGGGGGFGSNATATGGEGGGAERPIWVELLEMLRYIWVILWNTALFLWFANVLHRSLDWCCQVELLLLVGAPQQAWERVAARLFAHLEWFEKNILGWDIPGDEDSIPMYENIKLYYPQEHAYTFDAYRYKDMTDAEKKKLLQYHALRYYERDGGVRGDVDAADVGAIRDKYEPMEADRRAYRKARDAGKLDEYWAARKEAYNSLVRGGPRV</sequence>
<dbReference type="AlphaFoldDB" id="A0A7S2QVG1"/>
<feature type="compositionally biased region" description="Gly residues" evidence="1">
    <location>
        <begin position="90"/>
        <end position="101"/>
    </location>
</feature>
<accession>A0A7S2QVG1</accession>
<feature type="region of interest" description="Disordered" evidence="1">
    <location>
        <begin position="74"/>
        <end position="101"/>
    </location>
</feature>
<protein>
    <submittedName>
        <fullName evidence="2">Uncharacterized protein</fullName>
    </submittedName>
</protein>
<evidence type="ECO:0000313" key="2">
    <source>
        <dbReference type="EMBL" id="CAD9652259.1"/>
    </source>
</evidence>
<evidence type="ECO:0000256" key="1">
    <source>
        <dbReference type="SAM" id="MobiDB-lite"/>
    </source>
</evidence>
<organism evidence="2">
    <name type="scientific">Chlamydomonas chlamydogama</name>
    <dbReference type="NCBI Taxonomy" id="225041"/>
    <lineage>
        <taxon>Eukaryota</taxon>
        <taxon>Viridiplantae</taxon>
        <taxon>Chlorophyta</taxon>
        <taxon>core chlorophytes</taxon>
        <taxon>Chlorophyceae</taxon>
        <taxon>CS clade</taxon>
        <taxon>Chlamydomonadales</taxon>
        <taxon>Chlamydomonadaceae</taxon>
        <taxon>Chlamydomonas</taxon>
    </lineage>
</organism>
<reference evidence="2" key="1">
    <citation type="submission" date="2021-01" db="EMBL/GenBank/DDBJ databases">
        <authorList>
            <person name="Corre E."/>
            <person name="Pelletier E."/>
            <person name="Niang G."/>
            <person name="Scheremetjew M."/>
            <person name="Finn R."/>
            <person name="Kale V."/>
            <person name="Holt S."/>
            <person name="Cochrane G."/>
            <person name="Meng A."/>
            <person name="Brown T."/>
            <person name="Cohen L."/>
        </authorList>
    </citation>
    <scope>NUCLEOTIDE SEQUENCE</scope>
    <source>
        <strain evidence="2">SAG 11-48b</strain>
    </source>
</reference>
<name>A0A7S2QVG1_9CHLO</name>
<proteinExistence type="predicted"/>
<dbReference type="EMBL" id="HBHD01001702">
    <property type="protein sequence ID" value="CAD9652259.1"/>
    <property type="molecule type" value="Transcribed_RNA"/>
</dbReference>